<dbReference type="PANTHER" id="PTHR36852">
    <property type="entry name" value="PROTEIN GVPL 2"/>
    <property type="match status" value="1"/>
</dbReference>
<dbReference type="InterPro" id="IPR009430">
    <property type="entry name" value="GvpL/GvpF"/>
</dbReference>
<name>A0A2K8UB29_9GAMM</name>
<evidence type="ECO:0000256" key="3">
    <source>
        <dbReference type="ARBA" id="ARBA00035643"/>
    </source>
</evidence>
<organism evidence="4 5">
    <name type="scientific">Candidatus Thiodictyon syntrophicum</name>
    <dbReference type="NCBI Taxonomy" id="1166950"/>
    <lineage>
        <taxon>Bacteria</taxon>
        <taxon>Pseudomonadati</taxon>
        <taxon>Pseudomonadota</taxon>
        <taxon>Gammaproteobacteria</taxon>
        <taxon>Chromatiales</taxon>
        <taxon>Chromatiaceae</taxon>
        <taxon>Thiodictyon</taxon>
    </lineage>
</organism>
<dbReference type="GO" id="GO:0031412">
    <property type="term" value="P:gas vesicle organization"/>
    <property type="evidence" value="ECO:0007669"/>
    <property type="project" value="InterPro"/>
</dbReference>
<gene>
    <name evidence="4" type="ORF">THSYN_18685</name>
</gene>
<evidence type="ECO:0000313" key="4">
    <source>
        <dbReference type="EMBL" id="AUB82765.1"/>
    </source>
</evidence>
<evidence type="ECO:0000256" key="2">
    <source>
        <dbReference type="ARBA" id="ARBA00035108"/>
    </source>
</evidence>
<reference evidence="4 5" key="1">
    <citation type="submission" date="2017-03" db="EMBL/GenBank/DDBJ databases">
        <title>Complete genome sequence of Candidatus 'Thiodictyon syntrophicum' sp. nov. strain Cad16T, a photolithoautotroph purple sulfur bacterium isolated from an alpine meromictic lake.</title>
        <authorList>
            <person name="Luedin S.M."/>
            <person name="Pothier J.F."/>
            <person name="Danza F."/>
            <person name="Storelli N."/>
            <person name="Wittwer M."/>
            <person name="Tonolla M."/>
        </authorList>
    </citation>
    <scope>NUCLEOTIDE SEQUENCE [LARGE SCALE GENOMIC DNA]</scope>
    <source>
        <strain evidence="4 5">Cad16T</strain>
    </source>
</reference>
<dbReference type="RefSeq" id="WP_100920475.1">
    <property type="nucleotide sequence ID" value="NZ_CP020370.1"/>
</dbReference>
<comment type="subcellular location">
    <subcellularLocation>
        <location evidence="2">Gas vesicle</location>
    </subcellularLocation>
</comment>
<proteinExistence type="inferred from homology"/>
<dbReference type="GO" id="GO:0031411">
    <property type="term" value="C:gas vesicle"/>
    <property type="evidence" value="ECO:0007669"/>
    <property type="project" value="UniProtKB-SubCell"/>
</dbReference>
<dbReference type="Pfam" id="PF06386">
    <property type="entry name" value="GvpL_GvpF"/>
    <property type="match status" value="1"/>
</dbReference>
<dbReference type="OrthoDB" id="4864106at2"/>
<evidence type="ECO:0000313" key="5">
    <source>
        <dbReference type="Proteomes" id="UP000232638"/>
    </source>
</evidence>
<dbReference type="Proteomes" id="UP000232638">
    <property type="component" value="Chromosome"/>
</dbReference>
<keyword evidence="1" id="KW-0304">Gas vesicle</keyword>
<keyword evidence="5" id="KW-1185">Reference proteome</keyword>
<accession>A0A2K8UB29</accession>
<protein>
    <submittedName>
        <fullName evidence="4">Gas vesicle protein GvpFL</fullName>
    </submittedName>
</protein>
<sequence length="254" mass="28723">MPEANKEATAAGRYIYAIIPDQGPLTLGPIGLEEAPAYSIGDGQVAAVVSAVKAARIRPQRRNMAAHQEVLKQLLQQVTPLPAAFGLVADDDAAIARILKDNSKVFLEQLKRVEGSVEMGLRMTWDVPNIFEFFVGTHGELRELRDNFFRDGGKLTQDEMITLGSRFERLLDEDRENYTEQVETVLRTCCREIKRNKCRVETEIMNLACLVPRADLERFEQAVQQAAHPFDDNYAFDFNGPWAPHNFVEMDIRL</sequence>
<comment type="similarity">
    <text evidence="3">Belongs to the gas vesicle GvpF/GvpL family.</text>
</comment>
<dbReference type="EMBL" id="CP020370">
    <property type="protein sequence ID" value="AUB82765.1"/>
    <property type="molecule type" value="Genomic_DNA"/>
</dbReference>
<dbReference type="AlphaFoldDB" id="A0A2K8UB29"/>
<evidence type="ECO:0000256" key="1">
    <source>
        <dbReference type="ARBA" id="ARBA00022987"/>
    </source>
</evidence>
<dbReference type="PANTHER" id="PTHR36852:SF1">
    <property type="entry name" value="PROTEIN GVPL 2"/>
    <property type="match status" value="1"/>
</dbReference>
<dbReference type="KEGG" id="tsy:THSYN_18685"/>